<dbReference type="Proteomes" id="UP000324748">
    <property type="component" value="Unassembled WGS sequence"/>
</dbReference>
<protein>
    <submittedName>
        <fullName evidence="2">Uncharacterized protein</fullName>
    </submittedName>
</protein>
<feature type="region of interest" description="Disordered" evidence="1">
    <location>
        <begin position="23"/>
        <end position="45"/>
    </location>
</feature>
<proteinExistence type="predicted"/>
<dbReference type="PANTHER" id="PTHR33246:SF51">
    <property type="entry name" value="MYB_SANT-LIKE DOMAIN-CONTAINING PROTEIN"/>
    <property type="match status" value="1"/>
</dbReference>
<dbReference type="EMBL" id="VSWC01000053">
    <property type="protein sequence ID" value="KAA1101691.1"/>
    <property type="molecule type" value="Genomic_DNA"/>
</dbReference>
<feature type="compositionally biased region" description="Low complexity" evidence="1">
    <location>
        <begin position="32"/>
        <end position="45"/>
    </location>
</feature>
<accession>A0A5B0PKF5</accession>
<evidence type="ECO:0000313" key="3">
    <source>
        <dbReference type="Proteomes" id="UP000324748"/>
    </source>
</evidence>
<sequence>MLYLVDSPFIFLWHLKLPRQHLGSSVMPDKTTSSGDTSSDLNNSSSLKVSGIVQLKPQGSDSNYLDWSFVLLLHLQSLNLSYVLDYVKLKEQTAVKLKSVCENLLLSVERDE</sequence>
<name>A0A5B0PKF5_PUCGR</name>
<gene>
    <name evidence="2" type="ORF">PGT21_027786</name>
</gene>
<dbReference type="PANTHER" id="PTHR33246">
    <property type="entry name" value="CCHC-TYPE DOMAIN-CONTAINING PROTEIN"/>
    <property type="match status" value="1"/>
</dbReference>
<comment type="caution">
    <text evidence="2">The sequence shown here is derived from an EMBL/GenBank/DDBJ whole genome shotgun (WGS) entry which is preliminary data.</text>
</comment>
<reference evidence="2 3" key="1">
    <citation type="submission" date="2019-05" db="EMBL/GenBank/DDBJ databases">
        <title>Emergence of the Ug99 lineage of the wheat stem rust pathogen through somatic hybridization.</title>
        <authorList>
            <person name="Li F."/>
            <person name="Upadhyaya N.M."/>
            <person name="Sperschneider J."/>
            <person name="Matny O."/>
            <person name="Nguyen-Phuc H."/>
            <person name="Mago R."/>
            <person name="Raley C."/>
            <person name="Miller M.E."/>
            <person name="Silverstein K.A.T."/>
            <person name="Henningsen E."/>
            <person name="Hirsch C.D."/>
            <person name="Visser B."/>
            <person name="Pretorius Z.A."/>
            <person name="Steffenson B.J."/>
            <person name="Schwessinger B."/>
            <person name="Dodds P.N."/>
            <person name="Figueroa M."/>
        </authorList>
    </citation>
    <scope>NUCLEOTIDE SEQUENCE [LARGE SCALE GENOMIC DNA]</scope>
    <source>
        <strain evidence="2">21-0</strain>
    </source>
</reference>
<dbReference type="AlphaFoldDB" id="A0A5B0PKF5"/>
<keyword evidence="3" id="KW-1185">Reference proteome</keyword>
<evidence type="ECO:0000256" key="1">
    <source>
        <dbReference type="SAM" id="MobiDB-lite"/>
    </source>
</evidence>
<evidence type="ECO:0000313" key="2">
    <source>
        <dbReference type="EMBL" id="KAA1101691.1"/>
    </source>
</evidence>
<organism evidence="2 3">
    <name type="scientific">Puccinia graminis f. sp. tritici</name>
    <dbReference type="NCBI Taxonomy" id="56615"/>
    <lineage>
        <taxon>Eukaryota</taxon>
        <taxon>Fungi</taxon>
        <taxon>Dikarya</taxon>
        <taxon>Basidiomycota</taxon>
        <taxon>Pucciniomycotina</taxon>
        <taxon>Pucciniomycetes</taxon>
        <taxon>Pucciniales</taxon>
        <taxon>Pucciniaceae</taxon>
        <taxon>Puccinia</taxon>
    </lineage>
</organism>